<evidence type="ECO:0000256" key="2">
    <source>
        <dbReference type="ARBA" id="ARBA00022670"/>
    </source>
</evidence>
<accession>A0A1I6Q5G0</accession>
<dbReference type="SUPFAM" id="SSF50789">
    <property type="entry name" value="Herpes virus serine proteinase, assemblin"/>
    <property type="match status" value="1"/>
</dbReference>
<dbReference type="STRING" id="394264.SAMN04488040_0512"/>
<dbReference type="NCBIfam" id="TIGR01543">
    <property type="entry name" value="proheadase_HK97"/>
    <property type="match status" value="1"/>
</dbReference>
<dbReference type="InterPro" id="IPR006433">
    <property type="entry name" value="Prohead_protease"/>
</dbReference>
<evidence type="ECO:0000259" key="4">
    <source>
        <dbReference type="Pfam" id="PF04586"/>
    </source>
</evidence>
<organism evidence="5 6">
    <name type="scientific">Sulfitobacter marinus</name>
    <dbReference type="NCBI Taxonomy" id="394264"/>
    <lineage>
        <taxon>Bacteria</taxon>
        <taxon>Pseudomonadati</taxon>
        <taxon>Pseudomonadota</taxon>
        <taxon>Alphaproteobacteria</taxon>
        <taxon>Rhodobacterales</taxon>
        <taxon>Roseobacteraceae</taxon>
        <taxon>Sulfitobacter</taxon>
    </lineage>
</organism>
<protein>
    <recommendedName>
        <fullName evidence="4">Prohead serine protease domain-containing protein</fullName>
    </recommendedName>
</protein>
<dbReference type="EMBL" id="FPAJ01000001">
    <property type="protein sequence ID" value="SFS47693.1"/>
    <property type="molecule type" value="Genomic_DNA"/>
</dbReference>
<dbReference type="AlphaFoldDB" id="A0A1I6Q5G0"/>
<evidence type="ECO:0000256" key="3">
    <source>
        <dbReference type="ARBA" id="ARBA00022801"/>
    </source>
</evidence>
<evidence type="ECO:0000313" key="5">
    <source>
        <dbReference type="EMBL" id="SFS47693.1"/>
    </source>
</evidence>
<dbReference type="Pfam" id="PF04586">
    <property type="entry name" value="Peptidase_S78"/>
    <property type="match status" value="1"/>
</dbReference>
<evidence type="ECO:0000313" key="6">
    <source>
        <dbReference type="Proteomes" id="UP000199239"/>
    </source>
</evidence>
<dbReference type="Proteomes" id="UP000199239">
    <property type="component" value="Unassembled WGS sequence"/>
</dbReference>
<keyword evidence="6" id="KW-1185">Reference proteome</keyword>
<dbReference type="GO" id="GO:0006508">
    <property type="term" value="P:proteolysis"/>
    <property type="evidence" value="ECO:0007669"/>
    <property type="project" value="UniProtKB-KW"/>
</dbReference>
<feature type="domain" description="Prohead serine protease" evidence="4">
    <location>
        <begin position="40"/>
        <end position="177"/>
    </location>
</feature>
<keyword evidence="3" id="KW-0378">Hydrolase</keyword>
<gene>
    <name evidence="5" type="ORF">SAMN04488040_0512</name>
</gene>
<keyword evidence="1" id="KW-1188">Viral release from host cell</keyword>
<dbReference type="GO" id="GO:0008233">
    <property type="term" value="F:peptidase activity"/>
    <property type="evidence" value="ECO:0007669"/>
    <property type="project" value="UniProtKB-KW"/>
</dbReference>
<evidence type="ECO:0000256" key="1">
    <source>
        <dbReference type="ARBA" id="ARBA00022612"/>
    </source>
</evidence>
<dbReference type="InterPro" id="IPR054613">
    <property type="entry name" value="Peptidase_S78_dom"/>
</dbReference>
<keyword evidence="2" id="KW-0645">Protease</keyword>
<sequence>MENDMFNPGQAPGNERVLPAVGTGLEHKFARFGGGITVEDGTEISGYASLFGAADQGGDVVRKGAYAASLAAGTKSGHRIKMLWQHDPSQPIGVWDEVREDAKGLWVKGRILDSVARGREAAALVAAGAIDGLSIGYRTVRAAKNDAGQRMLTELDLWEVSLVTFPMLPTARVAAKSDFVAVGDVLHEMAEAFEDARAQLKL</sequence>
<reference evidence="6" key="1">
    <citation type="submission" date="2016-10" db="EMBL/GenBank/DDBJ databases">
        <authorList>
            <person name="Varghese N."/>
            <person name="Submissions S."/>
        </authorList>
    </citation>
    <scope>NUCLEOTIDE SEQUENCE [LARGE SCALE GENOMIC DNA]</scope>
    <source>
        <strain evidence="6">DSM 23422</strain>
    </source>
</reference>
<name>A0A1I6Q5G0_9RHOB</name>
<proteinExistence type="predicted"/>